<evidence type="ECO:0000256" key="3">
    <source>
        <dbReference type="ARBA" id="ARBA00022448"/>
    </source>
</evidence>
<comment type="subcellular location">
    <subcellularLocation>
        <location evidence="1">Cell outer membrane</location>
    </subcellularLocation>
</comment>
<evidence type="ECO:0000259" key="12">
    <source>
        <dbReference type="PROSITE" id="PS51779"/>
    </source>
</evidence>
<dbReference type="Proteomes" id="UP000041356">
    <property type="component" value="Unassembled WGS sequence"/>
</dbReference>
<keyword evidence="7" id="KW-0406">Ion transport</keyword>
<protein>
    <submittedName>
        <fullName evidence="13">Hemolysin activator protein</fullName>
    </submittedName>
</protein>
<evidence type="ECO:0000313" key="13">
    <source>
        <dbReference type="EMBL" id="CNF17801.1"/>
    </source>
</evidence>
<dbReference type="PROSITE" id="PS51779">
    <property type="entry name" value="POTRA"/>
    <property type="match status" value="1"/>
</dbReference>
<organism evidence="13 14">
    <name type="scientific">Yersinia enterocolitica</name>
    <dbReference type="NCBI Taxonomy" id="630"/>
    <lineage>
        <taxon>Bacteria</taxon>
        <taxon>Pseudomonadati</taxon>
        <taxon>Pseudomonadota</taxon>
        <taxon>Gammaproteobacteria</taxon>
        <taxon>Enterobacterales</taxon>
        <taxon>Yersiniaceae</taxon>
        <taxon>Yersinia</taxon>
    </lineage>
</organism>
<keyword evidence="8" id="KW-0626">Porin</keyword>
<comment type="caution">
    <text evidence="13">The sequence shown here is derived from an EMBL/GenBank/DDBJ whole genome shotgun (WGS) entry which is preliminary data.</text>
</comment>
<dbReference type="Gene3D" id="3.10.20.310">
    <property type="entry name" value="membrane protein fhac"/>
    <property type="match status" value="1"/>
</dbReference>
<dbReference type="InterPro" id="IPR035251">
    <property type="entry name" value="ShlB_POTRA"/>
</dbReference>
<evidence type="ECO:0000256" key="5">
    <source>
        <dbReference type="ARBA" id="ARBA00022692"/>
    </source>
</evidence>
<dbReference type="EMBL" id="CPZF01000002">
    <property type="protein sequence ID" value="CNF17801.1"/>
    <property type="molecule type" value="Genomic_DNA"/>
</dbReference>
<evidence type="ECO:0000256" key="9">
    <source>
        <dbReference type="ARBA" id="ARBA00023136"/>
    </source>
</evidence>
<feature type="region of interest" description="Disordered" evidence="11">
    <location>
        <begin position="68"/>
        <end position="88"/>
    </location>
</feature>
<proteinExistence type="inferred from homology"/>
<evidence type="ECO:0000256" key="4">
    <source>
        <dbReference type="ARBA" id="ARBA00022452"/>
    </source>
</evidence>
<dbReference type="GO" id="GO:0009279">
    <property type="term" value="C:cell outer membrane"/>
    <property type="evidence" value="ECO:0007669"/>
    <property type="project" value="UniProtKB-SubCell"/>
</dbReference>
<evidence type="ECO:0000313" key="14">
    <source>
        <dbReference type="Proteomes" id="UP000041356"/>
    </source>
</evidence>
<evidence type="ECO:0000256" key="2">
    <source>
        <dbReference type="ARBA" id="ARBA00009055"/>
    </source>
</evidence>
<dbReference type="AlphaFoldDB" id="A0A9P1PT97"/>
<evidence type="ECO:0000256" key="8">
    <source>
        <dbReference type="ARBA" id="ARBA00023114"/>
    </source>
</evidence>
<dbReference type="Gene3D" id="2.40.160.50">
    <property type="entry name" value="membrane protein fhac: a member of the omp85/tpsb transporter family"/>
    <property type="match status" value="1"/>
</dbReference>
<evidence type="ECO:0000256" key="6">
    <source>
        <dbReference type="ARBA" id="ARBA00022927"/>
    </source>
</evidence>
<gene>
    <name evidence="13" type="primary">shlB_1</name>
    <name evidence="13" type="ORF">ERS137939_00853</name>
</gene>
<evidence type="ECO:0000256" key="10">
    <source>
        <dbReference type="ARBA" id="ARBA00023237"/>
    </source>
</evidence>
<keyword evidence="9" id="KW-0472">Membrane</keyword>
<sequence>METTEPIPPVNSPTDIMIKKRTALCFLLSTGAYANTTPGMDIPSSINEARQNLQNNSNEINHLIEERRQPHAKQPEAEIDTPENSAPELDDSAQCLPISGIYIQGITLLTATDLESLSAIPEQCINSEHVNLLARELTQLYLSKGYITARIQFIPPDEEDELGVDVTEGFIESIESDDPELNGETIFPNMLGQPLNIKQLDQSLDQANRLPSNKITVDILPGNKAGGSILKLSNIRTKPWHLTTSLDNYGNKSTGKWLSRNAFSFDNPLGLSDSLSLNISTTTDNPQKNHSKAYSLFYSVPYGALTFSGFGSYSEYLYPVKLQFNTIELKGKTQQHGLRTDYVFHREQDQINGLSAQLTYKQAENYFNDQRIAVSSPTLTVFELGINHLHILPTGIFNINVGIEQGLSWLGADQNLTASYQDSQFTKVKAAVTSNQYFKLFDDFYLFSNQFYGQYTRDRLPGVEWLSITDSNAVRGFSRNTLSADKGWYLQNTLSRNFSLGNTIITPRLGADVGRIQQLSQGWSSAMGLSAGINISYRDIKLDIEASRGHLLSGKSENKDPTQILARFSYSF</sequence>
<dbReference type="InterPro" id="IPR051544">
    <property type="entry name" value="TPS_OM_transporter"/>
</dbReference>
<dbReference type="Pfam" id="PF03865">
    <property type="entry name" value="ShlB"/>
    <property type="match status" value="1"/>
</dbReference>
<dbReference type="FunFam" id="2.40.160.50:FF:000009">
    <property type="entry name" value="Putative hemolysin activator protein"/>
    <property type="match status" value="1"/>
</dbReference>
<evidence type="ECO:0000256" key="7">
    <source>
        <dbReference type="ARBA" id="ARBA00023065"/>
    </source>
</evidence>
<accession>A0A9P1PT97</accession>
<reference evidence="13 14" key="1">
    <citation type="submission" date="2015-03" db="EMBL/GenBank/DDBJ databases">
        <authorList>
            <consortium name="Pathogen Informatics"/>
            <person name="Murphy D."/>
        </authorList>
    </citation>
    <scope>NUCLEOTIDE SEQUENCE [LARGE SCALE GENOMIC DNA]</scope>
    <source>
        <strain evidence="13 14">IP27818</strain>
    </source>
</reference>
<name>A0A9P1PT97_YEREN</name>
<dbReference type="GO" id="GO:0046819">
    <property type="term" value="P:protein secretion by the type V secretion system"/>
    <property type="evidence" value="ECO:0007669"/>
    <property type="project" value="TreeGrafter"/>
</dbReference>
<evidence type="ECO:0000256" key="1">
    <source>
        <dbReference type="ARBA" id="ARBA00004442"/>
    </source>
</evidence>
<dbReference type="GO" id="GO:0006811">
    <property type="term" value="P:monoatomic ion transport"/>
    <property type="evidence" value="ECO:0007669"/>
    <property type="project" value="UniProtKB-KW"/>
</dbReference>
<keyword evidence="5" id="KW-0812">Transmembrane</keyword>
<dbReference type="GO" id="GO:0015288">
    <property type="term" value="F:porin activity"/>
    <property type="evidence" value="ECO:0007669"/>
    <property type="project" value="UniProtKB-KW"/>
</dbReference>
<evidence type="ECO:0000256" key="11">
    <source>
        <dbReference type="SAM" id="MobiDB-lite"/>
    </source>
</evidence>
<dbReference type="PANTHER" id="PTHR34597:SF3">
    <property type="entry name" value="OUTER MEMBRANE TRANSPORTER CDIB"/>
    <property type="match status" value="1"/>
</dbReference>
<comment type="similarity">
    <text evidence="2">Belongs to the TPS (TC 1.B.20) family.</text>
</comment>
<keyword evidence="4" id="KW-1134">Transmembrane beta strand</keyword>
<dbReference type="GO" id="GO:0008320">
    <property type="term" value="F:protein transmembrane transporter activity"/>
    <property type="evidence" value="ECO:0007669"/>
    <property type="project" value="TreeGrafter"/>
</dbReference>
<keyword evidence="3" id="KW-0813">Transport</keyword>
<feature type="domain" description="POTRA" evidence="12">
    <location>
        <begin position="96"/>
        <end position="169"/>
    </location>
</feature>
<keyword evidence="6" id="KW-0653">Protein transport</keyword>
<dbReference type="InterPro" id="IPR013686">
    <property type="entry name" value="Polypept-transport_assoc_ShlB"/>
</dbReference>
<dbReference type="Pfam" id="PF17287">
    <property type="entry name" value="POTRA_3"/>
    <property type="match status" value="1"/>
</dbReference>
<dbReference type="PIRSF" id="PIRSF029745">
    <property type="entry name" value="FhaC"/>
    <property type="match status" value="1"/>
</dbReference>
<keyword evidence="10" id="KW-0998">Cell outer membrane</keyword>
<dbReference type="Pfam" id="PF08479">
    <property type="entry name" value="POTRA_2"/>
    <property type="match status" value="1"/>
</dbReference>
<dbReference type="PANTHER" id="PTHR34597">
    <property type="entry name" value="SLR1661 PROTEIN"/>
    <property type="match status" value="1"/>
</dbReference>
<dbReference type="InterPro" id="IPR034746">
    <property type="entry name" value="POTRA"/>
</dbReference>
<dbReference type="GO" id="GO:0098046">
    <property type="term" value="C:type V protein secretion system complex"/>
    <property type="evidence" value="ECO:0007669"/>
    <property type="project" value="TreeGrafter"/>
</dbReference>
<dbReference type="GO" id="GO:0046930">
    <property type="term" value="C:pore complex"/>
    <property type="evidence" value="ECO:0007669"/>
    <property type="project" value="UniProtKB-KW"/>
</dbReference>
<dbReference type="InterPro" id="IPR027282">
    <property type="entry name" value="TPS"/>
</dbReference>
<dbReference type="InterPro" id="IPR005565">
    <property type="entry name" value="Hemolysn_activator_HlyB_C"/>
</dbReference>